<proteinExistence type="predicted"/>
<gene>
    <name evidence="1" type="ordered locus">DGo_PB0146</name>
</gene>
<keyword evidence="2" id="KW-1185">Reference proteome</keyword>
<evidence type="ECO:0000313" key="1">
    <source>
        <dbReference type="EMBL" id="AFD27415.1"/>
    </source>
</evidence>
<evidence type="ECO:0000313" key="2">
    <source>
        <dbReference type="Proteomes" id="UP000007575"/>
    </source>
</evidence>
<sequence length="74" mass="7925">MASLETLRALPLSQAQAQGLAALLVGERYVRPIPSPEGPPRYDARGRLPLGDVTLTRVGLALLTDVPQAPLMHQ</sequence>
<dbReference type="Proteomes" id="UP000007575">
    <property type="component" value="Plasmid P2"/>
</dbReference>
<accession>H8H1L8</accession>
<organism evidence="1 2">
    <name type="scientific">Deinococcus gobiensis (strain DSM 21396 / JCM 16679 / CGMCC 1.7299 / I-0)</name>
    <dbReference type="NCBI Taxonomy" id="745776"/>
    <lineage>
        <taxon>Bacteria</taxon>
        <taxon>Thermotogati</taxon>
        <taxon>Deinococcota</taxon>
        <taxon>Deinococci</taxon>
        <taxon>Deinococcales</taxon>
        <taxon>Deinococcaceae</taxon>
        <taxon>Deinococcus</taxon>
    </lineage>
</organism>
<dbReference type="HOGENOM" id="CLU_2681610_0_0_0"/>
<name>H8H1L8_DEIGI</name>
<protein>
    <submittedName>
        <fullName evidence="1">Uncharacterized protein</fullName>
    </submittedName>
</protein>
<dbReference type="AlphaFoldDB" id="H8H1L8"/>
<geneLocation type="plasmid" evidence="1 2">
    <name>P2</name>
</geneLocation>
<dbReference type="EMBL" id="CP002193">
    <property type="protein sequence ID" value="AFD27415.1"/>
    <property type="molecule type" value="Genomic_DNA"/>
</dbReference>
<keyword evidence="1" id="KW-0614">Plasmid</keyword>
<dbReference type="KEGG" id="dgo:DGo_PB0146"/>
<reference evidence="1 2" key="1">
    <citation type="journal article" date="2012" name="PLoS ONE">
        <title>Genome sequence and transcriptome analysis of the radioresistant bacterium Deinococcus gobiensis: insights into the extreme environmental adaptations.</title>
        <authorList>
            <person name="Yuan M."/>
            <person name="Chen M."/>
            <person name="Zhang W."/>
            <person name="Lu W."/>
            <person name="Wang J."/>
            <person name="Yang M."/>
            <person name="Zhao P."/>
            <person name="Tang R."/>
            <person name="Li X."/>
            <person name="Hao Y."/>
            <person name="Zhou Z."/>
            <person name="Zhan Y."/>
            <person name="Yu H."/>
            <person name="Teng C."/>
            <person name="Yan Y."/>
            <person name="Ping S."/>
            <person name="Wang Y."/>
            <person name="Lin M."/>
        </authorList>
    </citation>
    <scope>NUCLEOTIDE SEQUENCE [LARGE SCALE GENOMIC DNA]</scope>
    <source>
        <strain evidence="2">DSM 21396 / JCM 16679 / CGMCC 1.7299 / I-0</strain>
        <plasmid evidence="1">P2</plasmid>
    </source>
</reference>